<dbReference type="RefSeq" id="WP_108640729.1">
    <property type="nucleotide sequence ID" value="NZ_QCYG01000005.1"/>
</dbReference>
<dbReference type="Gene3D" id="3.30.1360.120">
    <property type="entry name" value="Probable tRNA modification gtpase trme, domain 1"/>
    <property type="match status" value="1"/>
</dbReference>
<accession>A0A2T7FWQ9</accession>
<proteinExistence type="predicted"/>
<reference evidence="1 2" key="1">
    <citation type="submission" date="2018-04" db="EMBL/GenBank/DDBJ databases">
        <title>Pelagivirga bohaiensis gen. nov., sp. nov., a bacterium isolated from the Bohai Sea.</title>
        <authorList>
            <person name="Ji X."/>
        </authorList>
    </citation>
    <scope>NUCLEOTIDE SEQUENCE [LARGE SCALE GENOMIC DNA]</scope>
    <source>
        <strain evidence="1 2">BH-SD16</strain>
    </source>
</reference>
<organism evidence="1 2">
    <name type="scientific">Thalassorhabdomicrobium marinisediminis</name>
    <dbReference type="NCBI Taxonomy" id="2170577"/>
    <lineage>
        <taxon>Bacteria</taxon>
        <taxon>Pseudomonadati</taxon>
        <taxon>Pseudomonadota</taxon>
        <taxon>Alphaproteobacteria</taxon>
        <taxon>Rhodobacterales</taxon>
        <taxon>Paracoccaceae</taxon>
        <taxon>Thalassorhabdomicrobium</taxon>
    </lineage>
</organism>
<dbReference type="InterPro" id="IPR027266">
    <property type="entry name" value="TrmE/GcvT-like"/>
</dbReference>
<evidence type="ECO:0000313" key="2">
    <source>
        <dbReference type="Proteomes" id="UP000244817"/>
    </source>
</evidence>
<name>A0A2T7FWQ9_9RHOB</name>
<protein>
    <submittedName>
        <fullName evidence="1">Sarcosine oxidase subunit gamma</fullName>
    </submittedName>
</protein>
<keyword evidence="2" id="KW-1185">Reference proteome</keyword>
<comment type="caution">
    <text evidence="1">The sequence shown here is derived from an EMBL/GenBank/DDBJ whole genome shotgun (WGS) entry which is preliminary data.</text>
</comment>
<dbReference type="SUPFAM" id="SSF103025">
    <property type="entry name" value="Folate-binding domain"/>
    <property type="match status" value="1"/>
</dbReference>
<dbReference type="AlphaFoldDB" id="A0A2T7FWQ9"/>
<evidence type="ECO:0000313" key="1">
    <source>
        <dbReference type="EMBL" id="PVA06568.1"/>
    </source>
</evidence>
<dbReference type="Gene3D" id="3.30.70.1520">
    <property type="entry name" value="Heterotetrameric sarcosine oxidase"/>
    <property type="match status" value="1"/>
</dbReference>
<dbReference type="Proteomes" id="UP000244817">
    <property type="component" value="Unassembled WGS sequence"/>
</dbReference>
<dbReference type="OrthoDB" id="7350722at2"/>
<sequence length="182" mass="19088">MARLIETSPCAGLLPRTIGAVDLSEVEPAQITLIAPFKGQQAAVSDALDAALGLTFPAPNRATGQGARAVWSGAGQALLIGSACPALPGAACIDQSDAWAIVRIEGADAARVLARLTPLDLRPEVFQQDHTARSVLGQMPVSLTRVGRHAYEVMVMRSMARTLVQELTRAAQGVADRIEPSI</sequence>
<dbReference type="EMBL" id="QCYG01000005">
    <property type="protein sequence ID" value="PVA06568.1"/>
    <property type="molecule type" value="Genomic_DNA"/>
</dbReference>
<gene>
    <name evidence="1" type="ORF">DC363_08505</name>
</gene>